<name>A0A1I4VAR4_9FLAO</name>
<evidence type="ECO:0000256" key="3">
    <source>
        <dbReference type="ARBA" id="ARBA00023163"/>
    </source>
</evidence>
<dbReference type="InterPro" id="IPR000843">
    <property type="entry name" value="HTH_LacI"/>
</dbReference>
<dbReference type="PANTHER" id="PTHR30146:SF109">
    <property type="entry name" value="HTH-TYPE TRANSCRIPTIONAL REGULATOR GALS"/>
    <property type="match status" value="1"/>
</dbReference>
<keyword evidence="3" id="KW-0804">Transcription</keyword>
<dbReference type="PANTHER" id="PTHR30146">
    <property type="entry name" value="LACI-RELATED TRANSCRIPTIONAL REPRESSOR"/>
    <property type="match status" value="1"/>
</dbReference>
<dbReference type="Pfam" id="PF00356">
    <property type="entry name" value="LacI"/>
    <property type="match status" value="1"/>
</dbReference>
<keyword evidence="2" id="KW-0238">DNA-binding</keyword>
<keyword evidence="7" id="KW-1185">Reference proteome</keyword>
<keyword evidence="1" id="KW-0805">Transcription regulation</keyword>
<dbReference type="Gene3D" id="3.40.50.2300">
    <property type="match status" value="2"/>
</dbReference>
<dbReference type="SUPFAM" id="SSF53822">
    <property type="entry name" value="Periplasmic binding protein-like I"/>
    <property type="match status" value="1"/>
</dbReference>
<dbReference type="InterPro" id="IPR001387">
    <property type="entry name" value="Cro/C1-type_HTH"/>
</dbReference>
<dbReference type="Gene3D" id="1.10.260.40">
    <property type="entry name" value="lambda repressor-like DNA-binding domains"/>
    <property type="match status" value="1"/>
</dbReference>
<organism evidence="6 7">
    <name type="scientific">Algoriella xinjiangensis</name>
    <dbReference type="NCBI Taxonomy" id="684065"/>
    <lineage>
        <taxon>Bacteria</taxon>
        <taxon>Pseudomonadati</taxon>
        <taxon>Bacteroidota</taxon>
        <taxon>Flavobacteriia</taxon>
        <taxon>Flavobacteriales</taxon>
        <taxon>Weeksellaceae</taxon>
        <taxon>Algoriella</taxon>
    </lineage>
</organism>
<dbReference type="InterPro" id="IPR010982">
    <property type="entry name" value="Lambda_DNA-bd_dom_sf"/>
</dbReference>
<protein>
    <submittedName>
        <fullName evidence="6">LacI family transcriptional regulator</fullName>
    </submittedName>
</protein>
<dbReference type="PROSITE" id="PS50932">
    <property type="entry name" value="HTH_LACI_2"/>
    <property type="match status" value="1"/>
</dbReference>
<dbReference type="CDD" id="cd06267">
    <property type="entry name" value="PBP1_LacI_sugar_binding-like"/>
    <property type="match status" value="1"/>
</dbReference>
<dbReference type="GO" id="GO:0003700">
    <property type="term" value="F:DNA-binding transcription factor activity"/>
    <property type="evidence" value="ECO:0007669"/>
    <property type="project" value="TreeGrafter"/>
</dbReference>
<accession>A0A1I4VAR4</accession>
<dbReference type="SMART" id="SM00354">
    <property type="entry name" value="HTH_LACI"/>
    <property type="match status" value="1"/>
</dbReference>
<reference evidence="7" key="1">
    <citation type="submission" date="2016-10" db="EMBL/GenBank/DDBJ databases">
        <authorList>
            <person name="Varghese N."/>
            <person name="Submissions S."/>
        </authorList>
    </citation>
    <scope>NUCLEOTIDE SEQUENCE [LARGE SCALE GENOMIC DNA]</scope>
    <source>
        <strain evidence="7">XJ109</strain>
    </source>
</reference>
<evidence type="ECO:0000313" key="6">
    <source>
        <dbReference type="EMBL" id="SFM98291.1"/>
    </source>
</evidence>
<dbReference type="RefSeq" id="WP_092907370.1">
    <property type="nucleotide sequence ID" value="NZ_FOUZ01000005.1"/>
</dbReference>
<feature type="domain" description="HTH lacI-type" evidence="4">
    <location>
        <begin position="5"/>
        <end position="59"/>
    </location>
</feature>
<dbReference type="InterPro" id="IPR028082">
    <property type="entry name" value="Peripla_BP_I"/>
</dbReference>
<dbReference type="InterPro" id="IPR046335">
    <property type="entry name" value="LacI/GalR-like_sensor"/>
</dbReference>
<dbReference type="GO" id="GO:0000976">
    <property type="term" value="F:transcription cis-regulatory region binding"/>
    <property type="evidence" value="ECO:0007669"/>
    <property type="project" value="TreeGrafter"/>
</dbReference>
<dbReference type="SUPFAM" id="SSF47413">
    <property type="entry name" value="lambda repressor-like DNA-binding domains"/>
    <property type="match status" value="1"/>
</dbReference>
<dbReference type="Proteomes" id="UP000199149">
    <property type="component" value="Unassembled WGS sequence"/>
</dbReference>
<dbReference type="Pfam" id="PF13377">
    <property type="entry name" value="Peripla_BP_3"/>
    <property type="match status" value="1"/>
</dbReference>
<evidence type="ECO:0000259" key="4">
    <source>
        <dbReference type="PROSITE" id="PS50932"/>
    </source>
</evidence>
<dbReference type="PROSITE" id="PS50943">
    <property type="entry name" value="HTH_CROC1"/>
    <property type="match status" value="1"/>
</dbReference>
<gene>
    <name evidence="6" type="ORF">SAMN05421738_10534</name>
</gene>
<dbReference type="AlphaFoldDB" id="A0A1I4VAR4"/>
<dbReference type="EMBL" id="FOUZ01000005">
    <property type="protein sequence ID" value="SFM98291.1"/>
    <property type="molecule type" value="Genomic_DNA"/>
</dbReference>
<dbReference type="OrthoDB" id="9768806at2"/>
<evidence type="ECO:0000256" key="1">
    <source>
        <dbReference type="ARBA" id="ARBA00023015"/>
    </source>
</evidence>
<feature type="domain" description="HTH cro/C1-type" evidence="5">
    <location>
        <begin position="2"/>
        <end position="53"/>
    </location>
</feature>
<proteinExistence type="predicted"/>
<evidence type="ECO:0000313" key="7">
    <source>
        <dbReference type="Proteomes" id="UP000199149"/>
    </source>
</evidence>
<sequence length="339" mass="38551">MKKNLTLKQIAKELDVSISTVSKALKNSDEISEATRQKIQAFAKLYNYKPNNIALSLKNRKTKTIAVIIPEIVHDFFAMVISGIENLANQYGYNVLICLSNESYEREVINMEMLASGSIDGFVISLSKETQAKKDYHHIKEIINQGMPVVMFDRVTREVYTDKVIIDDVLATQEAIQYFISKGRKKIGFITTPDYISVGRLRTEGYKRTLEANGIEVDENLILRIEDESKMDTMIEEFFDKNKFDAVMAVNELYAVNVLKTALRRGFKIPEDLHLIAFTDGVISKNSIPSISTVKQNAFKMGEIAARLLIQKLESENEHEHYITEVVGTELLHRETTTI</sequence>
<dbReference type="CDD" id="cd01392">
    <property type="entry name" value="HTH_LacI"/>
    <property type="match status" value="1"/>
</dbReference>
<evidence type="ECO:0000259" key="5">
    <source>
        <dbReference type="PROSITE" id="PS50943"/>
    </source>
</evidence>
<dbReference type="STRING" id="684065.SAMN05421738_10534"/>
<evidence type="ECO:0000256" key="2">
    <source>
        <dbReference type="ARBA" id="ARBA00023125"/>
    </source>
</evidence>